<dbReference type="PROSITE" id="PS50995">
    <property type="entry name" value="HTH_MARR_2"/>
    <property type="match status" value="1"/>
</dbReference>
<dbReference type="Proteomes" id="UP001595615">
    <property type="component" value="Unassembled WGS sequence"/>
</dbReference>
<organism evidence="2 3">
    <name type="scientific">Sphingoaurantiacus capsulatus</name>
    <dbReference type="NCBI Taxonomy" id="1771310"/>
    <lineage>
        <taxon>Bacteria</taxon>
        <taxon>Pseudomonadati</taxon>
        <taxon>Pseudomonadota</taxon>
        <taxon>Alphaproteobacteria</taxon>
        <taxon>Sphingomonadales</taxon>
        <taxon>Sphingosinicellaceae</taxon>
        <taxon>Sphingoaurantiacus</taxon>
    </lineage>
</organism>
<keyword evidence="3" id="KW-1185">Reference proteome</keyword>
<dbReference type="SUPFAM" id="SSF46785">
    <property type="entry name" value="Winged helix' DNA-binding domain"/>
    <property type="match status" value="1"/>
</dbReference>
<protein>
    <submittedName>
        <fullName evidence="2">MarR family winged helix-turn-helix transcriptional regulator</fullName>
    </submittedName>
</protein>
<evidence type="ECO:0000259" key="1">
    <source>
        <dbReference type="PROSITE" id="PS50995"/>
    </source>
</evidence>
<dbReference type="PANTHER" id="PTHR33164:SF107">
    <property type="entry name" value="TRANSCRIPTIONAL REGULATORY PROTEIN"/>
    <property type="match status" value="1"/>
</dbReference>
<dbReference type="PANTHER" id="PTHR33164">
    <property type="entry name" value="TRANSCRIPTIONAL REGULATOR, MARR FAMILY"/>
    <property type="match status" value="1"/>
</dbReference>
<dbReference type="InterPro" id="IPR036390">
    <property type="entry name" value="WH_DNA-bd_sf"/>
</dbReference>
<name>A0ABV7XF28_9SPHN</name>
<accession>A0ABV7XF28</accession>
<proteinExistence type="predicted"/>
<sequence>MRGEPRLFHLLAQAHRAVVQRAERESVAQLGVTPTQLALLYALEGEAGVAMTTVARLLELSPAALSGLADRCEAAGLVTRRPSASDGRAIELVATPHGRDLREKSYPLLSDLNARLVEGLDTTEQVAAAKFLTGLIDRFGKSRGD</sequence>
<dbReference type="Pfam" id="PF12802">
    <property type="entry name" value="MarR_2"/>
    <property type="match status" value="1"/>
</dbReference>
<evidence type="ECO:0000313" key="3">
    <source>
        <dbReference type="Proteomes" id="UP001595615"/>
    </source>
</evidence>
<feature type="domain" description="HTH marR-type" evidence="1">
    <location>
        <begin position="4"/>
        <end position="141"/>
    </location>
</feature>
<dbReference type="EMBL" id="JBHRXV010000011">
    <property type="protein sequence ID" value="MFC3713557.1"/>
    <property type="molecule type" value="Genomic_DNA"/>
</dbReference>
<comment type="caution">
    <text evidence="2">The sequence shown here is derived from an EMBL/GenBank/DDBJ whole genome shotgun (WGS) entry which is preliminary data.</text>
</comment>
<dbReference type="SMART" id="SM00347">
    <property type="entry name" value="HTH_MARR"/>
    <property type="match status" value="1"/>
</dbReference>
<gene>
    <name evidence="2" type="ORF">ACFOMD_13320</name>
</gene>
<dbReference type="RefSeq" id="WP_380862165.1">
    <property type="nucleotide sequence ID" value="NZ_JBHRXV010000011.1"/>
</dbReference>
<dbReference type="InterPro" id="IPR039422">
    <property type="entry name" value="MarR/SlyA-like"/>
</dbReference>
<dbReference type="InterPro" id="IPR000835">
    <property type="entry name" value="HTH_MarR-typ"/>
</dbReference>
<dbReference type="Gene3D" id="1.10.10.10">
    <property type="entry name" value="Winged helix-like DNA-binding domain superfamily/Winged helix DNA-binding domain"/>
    <property type="match status" value="1"/>
</dbReference>
<evidence type="ECO:0000313" key="2">
    <source>
        <dbReference type="EMBL" id="MFC3713557.1"/>
    </source>
</evidence>
<reference evidence="3" key="1">
    <citation type="journal article" date="2019" name="Int. J. Syst. Evol. Microbiol.">
        <title>The Global Catalogue of Microorganisms (GCM) 10K type strain sequencing project: providing services to taxonomists for standard genome sequencing and annotation.</title>
        <authorList>
            <consortium name="The Broad Institute Genomics Platform"/>
            <consortium name="The Broad Institute Genome Sequencing Center for Infectious Disease"/>
            <person name="Wu L."/>
            <person name="Ma J."/>
        </authorList>
    </citation>
    <scope>NUCLEOTIDE SEQUENCE [LARGE SCALE GENOMIC DNA]</scope>
    <source>
        <strain evidence="3">KCTC 42644</strain>
    </source>
</reference>
<dbReference type="InterPro" id="IPR036388">
    <property type="entry name" value="WH-like_DNA-bd_sf"/>
</dbReference>